<dbReference type="Pfam" id="PF00454">
    <property type="entry name" value="PI3_PI4_kinase"/>
    <property type="match status" value="1"/>
</dbReference>
<dbReference type="CDD" id="cd00892">
    <property type="entry name" value="PIKKc_ATR"/>
    <property type="match status" value="1"/>
</dbReference>
<evidence type="ECO:0000256" key="5">
    <source>
        <dbReference type="ARBA" id="ARBA00022527"/>
    </source>
</evidence>
<dbReference type="FunFam" id="3.30.1010.10:FF:000017">
    <property type="entry name" value="Inositol kinase kinase (UvsB)"/>
    <property type="match status" value="1"/>
</dbReference>
<evidence type="ECO:0000256" key="1">
    <source>
        <dbReference type="ARBA" id="ARBA00004123"/>
    </source>
</evidence>
<name>A0A1E3BMR5_ASPCR</name>
<evidence type="ECO:0000256" key="10">
    <source>
        <dbReference type="ARBA" id="ARBA00022840"/>
    </source>
</evidence>
<keyword evidence="6" id="KW-0808">Transferase</keyword>
<dbReference type="InterPro" id="IPR011009">
    <property type="entry name" value="Kinase-like_dom_sf"/>
</dbReference>
<keyword evidence="13" id="KW-0539">Nucleus</keyword>
<dbReference type="InterPro" id="IPR058681">
    <property type="entry name" value="HEAT_MEC1_N"/>
</dbReference>
<evidence type="ECO:0000256" key="17">
    <source>
        <dbReference type="ARBA" id="ARBA00033001"/>
    </source>
</evidence>
<keyword evidence="14" id="KW-0469">Meiosis</keyword>
<dbReference type="Proteomes" id="UP000094569">
    <property type="component" value="Unassembled WGS sequence"/>
</dbReference>
<dbReference type="InterPro" id="IPR057564">
    <property type="entry name" value="HEAT_ATR"/>
</dbReference>
<evidence type="ECO:0000313" key="20">
    <source>
        <dbReference type="EMBL" id="ODM21676.1"/>
    </source>
</evidence>
<dbReference type="InterPro" id="IPR011990">
    <property type="entry name" value="TPR-like_helical_dom_sf"/>
</dbReference>
<dbReference type="SUPFAM" id="SSF48371">
    <property type="entry name" value="ARM repeat"/>
    <property type="match status" value="1"/>
</dbReference>
<keyword evidence="7" id="KW-0547">Nucleotide-binding</keyword>
<comment type="subcellular location">
    <subcellularLocation>
        <location evidence="1">Nucleus</location>
    </subcellularLocation>
</comment>
<dbReference type="InterPro" id="IPR036940">
    <property type="entry name" value="PI3/4_kinase_cat_sf"/>
</dbReference>
<evidence type="ECO:0000256" key="4">
    <source>
        <dbReference type="ARBA" id="ARBA00021345"/>
    </source>
</evidence>
<keyword evidence="11" id="KW-0156">Chromatin regulator</keyword>
<dbReference type="Pfam" id="PF25030">
    <property type="entry name" value="M-HEAT_ATR"/>
    <property type="match status" value="1"/>
</dbReference>
<evidence type="ECO:0000313" key="21">
    <source>
        <dbReference type="Proteomes" id="UP000094569"/>
    </source>
</evidence>
<evidence type="ECO:0000256" key="9">
    <source>
        <dbReference type="ARBA" id="ARBA00022777"/>
    </source>
</evidence>
<feature type="domain" description="PI3K/PI4K catalytic" evidence="18">
    <location>
        <begin position="2131"/>
        <end position="2439"/>
    </location>
</feature>
<dbReference type="InterPro" id="IPR000403">
    <property type="entry name" value="PI3/4_kinase_cat_dom"/>
</dbReference>
<dbReference type="InterPro" id="IPR018936">
    <property type="entry name" value="PI3/4_kinase_CS"/>
</dbReference>
<dbReference type="GO" id="GO:0005634">
    <property type="term" value="C:nucleus"/>
    <property type="evidence" value="ECO:0007669"/>
    <property type="project" value="UniProtKB-SubCell"/>
</dbReference>
<dbReference type="Pfam" id="PF23593">
    <property type="entry name" value="HEAT_ATR"/>
    <property type="match status" value="1"/>
</dbReference>
<organism evidence="20 21">
    <name type="scientific">Aspergillus cristatus</name>
    <name type="common">Chinese Fuzhuan brick tea-fermentation fungus</name>
    <name type="synonym">Eurotium cristatum</name>
    <dbReference type="NCBI Taxonomy" id="573508"/>
    <lineage>
        <taxon>Eukaryota</taxon>
        <taxon>Fungi</taxon>
        <taxon>Dikarya</taxon>
        <taxon>Ascomycota</taxon>
        <taxon>Pezizomycotina</taxon>
        <taxon>Eurotiomycetes</taxon>
        <taxon>Eurotiomycetidae</taxon>
        <taxon>Eurotiales</taxon>
        <taxon>Aspergillaceae</taxon>
        <taxon>Aspergillus</taxon>
        <taxon>Aspergillus subgen. Aspergillus</taxon>
    </lineage>
</organism>
<accession>A0A1E3BMR5</accession>
<dbReference type="GO" id="GO:0005524">
    <property type="term" value="F:ATP binding"/>
    <property type="evidence" value="ECO:0007669"/>
    <property type="project" value="UniProtKB-KW"/>
</dbReference>
<evidence type="ECO:0000259" key="18">
    <source>
        <dbReference type="PROSITE" id="PS50290"/>
    </source>
</evidence>
<dbReference type="PROSITE" id="PS50290">
    <property type="entry name" value="PI3_4_KINASE_3"/>
    <property type="match status" value="1"/>
</dbReference>
<evidence type="ECO:0000256" key="3">
    <source>
        <dbReference type="ARBA" id="ARBA00012513"/>
    </source>
</evidence>
<dbReference type="Pfam" id="PF08064">
    <property type="entry name" value="UME"/>
    <property type="match status" value="1"/>
</dbReference>
<keyword evidence="12" id="KW-0234">DNA repair</keyword>
<dbReference type="InterPro" id="IPR012993">
    <property type="entry name" value="UME"/>
</dbReference>
<keyword evidence="8" id="KW-0227">DNA damage</keyword>
<dbReference type="GO" id="GO:0005694">
    <property type="term" value="C:chromosome"/>
    <property type="evidence" value="ECO:0007669"/>
    <property type="project" value="TreeGrafter"/>
</dbReference>
<evidence type="ECO:0000256" key="15">
    <source>
        <dbReference type="ARBA" id="ARBA00029679"/>
    </source>
</evidence>
<dbReference type="EMBL" id="JXNT01000002">
    <property type="protein sequence ID" value="ODM21676.1"/>
    <property type="molecule type" value="Genomic_DNA"/>
</dbReference>
<dbReference type="VEuPathDB" id="FungiDB:SI65_02520"/>
<dbReference type="SMART" id="SM00146">
    <property type="entry name" value="PI3Kc"/>
    <property type="match status" value="1"/>
</dbReference>
<evidence type="ECO:0000256" key="2">
    <source>
        <dbReference type="ARBA" id="ARBA00010769"/>
    </source>
</evidence>
<gene>
    <name evidence="20" type="ORF">SI65_02520</name>
</gene>
<dbReference type="InterPro" id="IPR050517">
    <property type="entry name" value="DDR_Repair_Kinase"/>
</dbReference>
<protein>
    <recommendedName>
        <fullName evidence="4">Serine/threonine-protein kinase MEC1</fullName>
        <ecNumber evidence="3">2.7.11.1</ecNumber>
    </recommendedName>
    <alternativeName>
        <fullName evidence="17">ATR homolog</fullName>
    </alternativeName>
    <alternativeName>
        <fullName evidence="16">DNA-damage checkpoint kinase MEC1</fullName>
    </alternativeName>
    <alternativeName>
        <fullName evidence="15">Mitosis entry checkpoint protein 1</fullName>
    </alternativeName>
</protein>
<dbReference type="PROSITE" id="PS00916">
    <property type="entry name" value="PI3_4_KINASE_2"/>
    <property type="match status" value="1"/>
</dbReference>
<evidence type="ECO:0000259" key="19">
    <source>
        <dbReference type="PROSITE" id="PS51189"/>
    </source>
</evidence>
<sequence>MGLGDELRGFQYPAAQENGGWKSAEPASSILAAQLAPRLSSEGGQTHHLTRETFAQLRQELAGGIYSQLRLDDSVTDVNKLICIVLKAGLEPILSVDEGPCDYSLERQIIDCLDIIQMAVEKAPQVLVEISDPGLLGVDIHAPLFTWLFLRLIDLLGNWNNETIEAKIVSTFSSILYPQLRPWLSCQPVSTFLRACTMDILLSLEDLVLPIPRGLGRNKPTIPTPGGTLLVELDRLGLPRALFERRVSLGTNSQAIILALRLLDSFHPRFKRNPCMKHEDLLARQNLAWILNGYQRLWKVILNLHQNTGSSALDSTSWIALQFLASLQSKSELESSRSGPLRSDIELSQTWLQCLSEAFRLDGFSQMPDLQLGLSSFLCHLDEATKDPNMLVECMNYTLLPVLINIRKDSMFLALDSNLQKAIQGLLERPTPVNPNEAETHIAGTSSLKKNTLRAVADQYMSQNEDPPPSKRLCLPRPHVIHGTQNTHQQLVANLSALLHCEPCENLQDLRQAISKSFVELAEQEKCEVLNLLGVTACSMAGNPLTRPVGAITKDISLCQACDSEDFKNDSVPQWRCSDFEELWHIFAYILPNITRAPGLRITAMIALRRALVHAPNSSQMQLVSSVFGEFCLHSLRSSMRELRVITGHSVTAFIRKNLDPEIRRSNFVVILEWLRNLSEKHETSFHETCILTLCRLARLSDDEEMNIILLHLVEYLGHSNPFVCAVAYAELSKLAQHLSLTPAGLFRPFWRTISVTVVKNFQSRPYMAEQLCDLLGMTVDDFLRLTELYILPYLVLTRKRDLISKVGATYKEVKSPFDICSEKNNLAAILAFLLSQPSPNPEAMAMSVLADVDAAFKGRTLAELVRTEPILIACDLLKGLGDSREAKGNDLQSRFHRALDLLAALVPRKSAHGSASKKVDLLGHFVEEHVLGIITQFAHAVNDFQVRQPLAEKKRYILAIGEMIKIARGHVSSALPQICACLKSALEIPGLCDHAFGAWGVLIKSLERDEVEPLIDQTLSIVIKYWVRFTEASKRLSYEIIEHIVRDHDDLVQGSFSTMPSLASIPAMAEFENWLDGLKGQMDVRSQFFAFIRRCQSESATVVEQALTELVPYLSKHESFLHSSVLSEQPDPVVAQLTRILLDCCVKFKTSSDSITVLSARCLGLIGCLDPNRVDSVKEKKDILVLSNFDSMEETFDFILFFLQHILVEAFLSASNTRAQGFLAYAMQNLLRFCKLDSAVIQRHRDVQTDEKYHRWLELPETVRNTLTPFLTSKYTVTVGAIQSNCKYPLFYAGMTHGEWLRTFVQDLLQKGSGDNAQFIFGICSRIVKGQDISIASFLLPFAVLNRIVGDSEEEKLDLQFELITVLSHPLPEASNHVSEAMILCSQSVFEVLDYLSRWLQGKKKQFNSMSSHGHHSSRAHKETARKSLAGAYSSHIKAVENLLASIPPEVISKRAVECKSFSRALFHWEQYIRQCNNQAVEQEQTNIEPLYQRLQDIYSQIDEPDGLEGISAHLHVLNVDQQVLEHRKAGRWATAQSWYELQLEKEPENSDAQWNLLTCLKESGQQDAILTRFEVLKANDSALSRLLPFAVEASWITGRWTKLHNYLQLRSEQNTGYFNIGIGSALNAFRQGDKISFGEIVNSLRLNVVKSLTPNSVASLQLCHDSILRLHALTEVECIANSGSEGANSRSLVTDALNRRLDVLGGYITDKQYLLGLRRAMMELTGHFTDSDIAAAWLTSARLSRKSNFINQAYHSMLHAARLKDKSATVEHARLLWKDGHHRKAIQTLKGAIAANEFAANLPLPGDAELNQDQNQNMLAARAHLLLAKWTDRAGQTQSDVIVQRYREAIKLHTRWEKAHYYLGKHYNKILDSEKNKPLGKEAQIYLSGEASKLVIDNYLRSLAHGNKYVFQTLPKVLTLWLEHASTVDQPFDPKRGDNEDFQAHTLNQRKKSLDDMHTQLKKYTMSRMPAVLLFTILPQVVARICHPNWTVYDLLTKIVTRAVNSFPQQGLWTVLAVVKSSSKDRASRGVNCLHKIMELNKKSNMRNMINQGQKFSEEMLQLCVTRIEDKASRISLARNLGFNHKVAPCRLVVPFQTMLTPSLPASHESEYLKGFSAFPRDPTTIDAVRDDALVLKSLQKPRKISIRGSDGKNYNILCKPKDDLRKDQRLMEFNNMINRFLKRDVESSKRRMYIKTYAVTPLNEECGLIEWVDNLQPLRNPIIRLLRERGIAPNYKEVAHYLAEACSDISKLPLFTTKVLAKLPPVLHEWFVEMFPETGAWFVARLRYTRSCAVMSMVGYVLGLGDRHGENILFEEGTGGVLHVDFNCLFDKGLTFDKPELVPFRLTQNMTDAFGAYGYNGPFRRTCEISLGLLRQNEDALMTVLETFLHDPTTDFIPRKRRSHASVPETPASVLENDFGAYDVVDFPRADYLSLVVIPTENEEKMNESGEEIGIEIVSVADTDHVFLSVEHDRIALGTCESMENGGKDDYLRVRAGHVFCDQSLHGRVAVNVRMPV</sequence>
<dbReference type="SUPFAM" id="SSF56112">
    <property type="entry name" value="Protein kinase-like (PK-like)"/>
    <property type="match status" value="1"/>
</dbReference>
<dbReference type="Pfam" id="PF25385">
    <property type="entry name" value="HEAT_MEC1_N"/>
    <property type="match status" value="1"/>
</dbReference>
<comment type="similarity">
    <text evidence="2">Belongs to the PI3/PI4-kinase family. ATM subfamily.</text>
</comment>
<dbReference type="OrthoDB" id="381190at2759"/>
<dbReference type="GO" id="GO:0004674">
    <property type="term" value="F:protein serine/threonine kinase activity"/>
    <property type="evidence" value="ECO:0007669"/>
    <property type="project" value="UniProtKB-KW"/>
</dbReference>
<evidence type="ECO:0000256" key="13">
    <source>
        <dbReference type="ARBA" id="ARBA00023242"/>
    </source>
</evidence>
<keyword evidence="5" id="KW-0723">Serine/threonine-protein kinase</keyword>
<dbReference type="InterPro" id="IPR003151">
    <property type="entry name" value="PIK-rel_kinase_FAT"/>
</dbReference>
<feature type="domain" description="FAT" evidence="19">
    <location>
        <begin position="1452"/>
        <end position="2023"/>
    </location>
</feature>
<dbReference type="PROSITE" id="PS51189">
    <property type="entry name" value="FAT"/>
    <property type="match status" value="1"/>
</dbReference>
<dbReference type="EC" id="2.7.11.1" evidence="3"/>
<dbReference type="PANTHER" id="PTHR11139:SF125">
    <property type="entry name" value="SERINE_THREONINE-PROTEIN KINASE MEC1"/>
    <property type="match status" value="1"/>
</dbReference>
<dbReference type="SMART" id="SM00802">
    <property type="entry name" value="UME"/>
    <property type="match status" value="1"/>
</dbReference>
<comment type="caution">
    <text evidence="20">The sequence shown here is derived from an EMBL/GenBank/DDBJ whole genome shotgun (WGS) entry which is preliminary data.</text>
</comment>
<evidence type="ECO:0000256" key="16">
    <source>
        <dbReference type="ARBA" id="ARBA00030459"/>
    </source>
</evidence>
<dbReference type="InterPro" id="IPR056802">
    <property type="entry name" value="ATR-like_M-HEAT"/>
</dbReference>
<dbReference type="InterPro" id="IPR014009">
    <property type="entry name" value="PIK_FAT"/>
</dbReference>
<dbReference type="InterPro" id="IPR016024">
    <property type="entry name" value="ARM-type_fold"/>
</dbReference>
<evidence type="ECO:0000256" key="8">
    <source>
        <dbReference type="ARBA" id="ARBA00022763"/>
    </source>
</evidence>
<dbReference type="STRING" id="573508.A0A1E3BMR5"/>
<evidence type="ECO:0000256" key="12">
    <source>
        <dbReference type="ARBA" id="ARBA00023204"/>
    </source>
</evidence>
<reference evidence="20 21" key="1">
    <citation type="journal article" date="2016" name="BMC Genomics">
        <title>Comparative genomic and transcriptomic analyses of the Fuzhuan brick tea-fermentation fungus Aspergillus cristatus.</title>
        <authorList>
            <person name="Ge Y."/>
            <person name="Wang Y."/>
            <person name="Liu Y."/>
            <person name="Tan Y."/>
            <person name="Ren X."/>
            <person name="Zhang X."/>
            <person name="Hyde K.D."/>
            <person name="Liu Y."/>
            <person name="Liu Z."/>
        </authorList>
    </citation>
    <scope>NUCLEOTIDE SEQUENCE [LARGE SCALE GENOMIC DNA]</scope>
    <source>
        <strain evidence="20 21">GZAAS20.1005</strain>
    </source>
</reference>
<dbReference type="GO" id="GO:0006281">
    <property type="term" value="P:DNA repair"/>
    <property type="evidence" value="ECO:0007669"/>
    <property type="project" value="UniProtKB-KW"/>
</dbReference>
<evidence type="ECO:0000256" key="11">
    <source>
        <dbReference type="ARBA" id="ARBA00022853"/>
    </source>
</evidence>
<keyword evidence="21" id="KW-1185">Reference proteome</keyword>
<dbReference type="SUPFAM" id="SSF48452">
    <property type="entry name" value="TPR-like"/>
    <property type="match status" value="1"/>
</dbReference>
<dbReference type="FunFam" id="1.10.1070.11:FF:000031">
    <property type="entry name" value="Phosphatidyl inositol 3-kinase"/>
    <property type="match status" value="1"/>
</dbReference>
<keyword evidence="10" id="KW-0067">ATP-binding</keyword>
<dbReference type="Pfam" id="PF02259">
    <property type="entry name" value="FAT"/>
    <property type="match status" value="1"/>
</dbReference>
<keyword evidence="9" id="KW-0418">Kinase</keyword>
<dbReference type="Gene3D" id="1.10.1070.11">
    <property type="entry name" value="Phosphatidylinositol 3-/4-kinase, catalytic domain"/>
    <property type="match status" value="1"/>
</dbReference>
<evidence type="ECO:0000256" key="7">
    <source>
        <dbReference type="ARBA" id="ARBA00022741"/>
    </source>
</evidence>
<evidence type="ECO:0000256" key="14">
    <source>
        <dbReference type="ARBA" id="ARBA00023254"/>
    </source>
</evidence>
<dbReference type="GO" id="GO:0000723">
    <property type="term" value="P:telomere maintenance"/>
    <property type="evidence" value="ECO:0007669"/>
    <property type="project" value="TreeGrafter"/>
</dbReference>
<dbReference type="GO" id="GO:0000077">
    <property type="term" value="P:DNA damage checkpoint signaling"/>
    <property type="evidence" value="ECO:0007669"/>
    <property type="project" value="TreeGrafter"/>
</dbReference>
<dbReference type="Gene3D" id="3.30.1010.10">
    <property type="entry name" value="Phosphatidylinositol 3-kinase Catalytic Subunit, Chain A, domain 4"/>
    <property type="match status" value="1"/>
</dbReference>
<dbReference type="PANTHER" id="PTHR11139">
    <property type="entry name" value="ATAXIA TELANGIECTASIA MUTATED ATM -RELATED"/>
    <property type="match status" value="1"/>
</dbReference>
<proteinExistence type="inferred from homology"/>
<evidence type="ECO:0000256" key="6">
    <source>
        <dbReference type="ARBA" id="ARBA00022679"/>
    </source>
</evidence>